<gene>
    <name evidence="3" type="ORF">ACFO3M_05660</name>
</gene>
<evidence type="ECO:0000313" key="3">
    <source>
        <dbReference type="EMBL" id="MFC4692871.1"/>
    </source>
</evidence>
<evidence type="ECO:0000313" key="4">
    <source>
        <dbReference type="Proteomes" id="UP001596025"/>
    </source>
</evidence>
<dbReference type="RefSeq" id="WP_387987404.1">
    <property type="nucleotide sequence ID" value="NZ_JBHSGR010000004.1"/>
</dbReference>
<dbReference type="InterPro" id="IPR024726">
    <property type="entry name" value="FhuF_C"/>
</dbReference>
<accession>A0ABV9LGF5</accession>
<keyword evidence="4" id="KW-1185">Reference proteome</keyword>
<keyword evidence="1" id="KW-0812">Transmembrane</keyword>
<feature type="transmembrane region" description="Helical" evidence="1">
    <location>
        <begin position="59"/>
        <end position="81"/>
    </location>
</feature>
<keyword evidence="1" id="KW-1133">Transmembrane helix</keyword>
<organism evidence="3 4">
    <name type="scientific">Geodermatophilus arenarius</name>
    <dbReference type="NCBI Taxonomy" id="1137990"/>
    <lineage>
        <taxon>Bacteria</taxon>
        <taxon>Bacillati</taxon>
        <taxon>Actinomycetota</taxon>
        <taxon>Actinomycetes</taxon>
        <taxon>Geodermatophilales</taxon>
        <taxon>Geodermatophilaceae</taxon>
        <taxon>Geodermatophilus</taxon>
    </lineage>
</organism>
<protein>
    <submittedName>
        <fullName evidence="3">(2Fe-2S)-binding protein</fullName>
    </submittedName>
</protein>
<name>A0ABV9LGF5_9ACTN</name>
<keyword evidence="1" id="KW-0472">Membrane</keyword>
<sequence length="235" mass="23803">MDGGPQAVVAARVPGAAGLGLLAPPSARPFPATLLADPDWTAERVAALGRRYRSTDRRVLATVWWYSASAVLLTPVAAGLATGRPLSARLADATLYGMAGGAVLAGVSRAPAGPDPAGELREALASAVAAVAAAGGLRERPLWAVATDSLAGRLLAVGRALGDVETVTALAAPLAAAVGDPMPAPRYTDVGGVRFVRRASCCLLYRLPGEALCTACPGRPPADRRVLLEAAAGLW</sequence>
<feature type="domain" description="Ferric siderophore reductase C-terminal" evidence="2">
    <location>
        <begin position="198"/>
        <end position="217"/>
    </location>
</feature>
<dbReference type="Proteomes" id="UP001596025">
    <property type="component" value="Unassembled WGS sequence"/>
</dbReference>
<dbReference type="Pfam" id="PF11575">
    <property type="entry name" value="FhuF_C"/>
    <property type="match status" value="1"/>
</dbReference>
<evidence type="ECO:0000256" key="1">
    <source>
        <dbReference type="SAM" id="Phobius"/>
    </source>
</evidence>
<comment type="caution">
    <text evidence="3">The sequence shown here is derived from an EMBL/GenBank/DDBJ whole genome shotgun (WGS) entry which is preliminary data.</text>
</comment>
<evidence type="ECO:0000259" key="2">
    <source>
        <dbReference type="Pfam" id="PF11575"/>
    </source>
</evidence>
<reference evidence="4" key="1">
    <citation type="journal article" date="2019" name="Int. J. Syst. Evol. Microbiol.">
        <title>The Global Catalogue of Microorganisms (GCM) 10K type strain sequencing project: providing services to taxonomists for standard genome sequencing and annotation.</title>
        <authorList>
            <consortium name="The Broad Institute Genomics Platform"/>
            <consortium name="The Broad Institute Genome Sequencing Center for Infectious Disease"/>
            <person name="Wu L."/>
            <person name="Ma J."/>
        </authorList>
    </citation>
    <scope>NUCLEOTIDE SEQUENCE [LARGE SCALE GENOMIC DNA]</scope>
    <source>
        <strain evidence="4">CCUG 62763</strain>
    </source>
</reference>
<proteinExistence type="predicted"/>
<dbReference type="EMBL" id="JBHSGR010000004">
    <property type="protein sequence ID" value="MFC4692871.1"/>
    <property type="molecule type" value="Genomic_DNA"/>
</dbReference>